<feature type="signal peptide" evidence="2">
    <location>
        <begin position="1"/>
        <end position="22"/>
    </location>
</feature>
<dbReference type="OrthoDB" id="7427667at2"/>
<dbReference type="RefSeq" id="WP_129524863.1">
    <property type="nucleotide sequence ID" value="NZ_SDPV01000002.1"/>
</dbReference>
<name>A0A4V1QW13_9SPHN</name>
<accession>A0A4V1QW13</accession>
<reference evidence="3 4" key="1">
    <citation type="submission" date="2019-01" db="EMBL/GenBank/DDBJ databases">
        <title>Altererythrobacter rhizovicinus sp. nov., isolated from the rhizosphere soil of Haloxylon ammodendron.</title>
        <authorList>
            <person name="Li H.-P."/>
            <person name="Gou J.-Y."/>
            <person name="Yao D."/>
            <person name="Han Q.-Q."/>
            <person name="Shao K.-Z."/>
            <person name="Zhao Q."/>
            <person name="Zhang J.-L."/>
        </authorList>
    </citation>
    <scope>NUCLEOTIDE SEQUENCE [LARGE SCALE GENOMIC DNA]</scope>
    <source>
        <strain evidence="3 4">AY-3R</strain>
    </source>
</reference>
<sequence>MRRPFVCSLLAAALPLAGCSQEAPEREPVEAQPSPATQDAGTPAAEPAPDPAAEEPDGAGGYSSAYTALDLEACRVTGESSEGASVDYACPGRGGIPLFVHLGDGRLDIDAGVDGEEFTTIGAFNELGERLEWRMKDGNPFAVIFRYRDVTPQSAGRTVIGVEKVGRPGAPGCRVAQIAGETPDANRVAREIADARAHDFRCGTDEMRVVGDAR</sequence>
<evidence type="ECO:0000256" key="2">
    <source>
        <dbReference type="SAM" id="SignalP"/>
    </source>
</evidence>
<protein>
    <recommendedName>
        <fullName evidence="5">DUF3558 domain-containing protein</fullName>
    </recommendedName>
</protein>
<feature type="region of interest" description="Disordered" evidence="1">
    <location>
        <begin position="20"/>
        <end position="62"/>
    </location>
</feature>
<evidence type="ECO:0008006" key="5">
    <source>
        <dbReference type="Google" id="ProtNLM"/>
    </source>
</evidence>
<comment type="caution">
    <text evidence="3">The sequence shown here is derived from an EMBL/GenBank/DDBJ whole genome shotgun (WGS) entry which is preliminary data.</text>
</comment>
<proteinExistence type="predicted"/>
<keyword evidence="4" id="KW-1185">Reference proteome</keyword>
<organism evidence="3 4">
    <name type="scientific">Pelagerythrobacter rhizovicinus</name>
    <dbReference type="NCBI Taxonomy" id="2268576"/>
    <lineage>
        <taxon>Bacteria</taxon>
        <taxon>Pseudomonadati</taxon>
        <taxon>Pseudomonadota</taxon>
        <taxon>Alphaproteobacteria</taxon>
        <taxon>Sphingomonadales</taxon>
        <taxon>Erythrobacteraceae</taxon>
        <taxon>Pelagerythrobacter</taxon>
    </lineage>
</organism>
<dbReference type="Proteomes" id="UP000293623">
    <property type="component" value="Unassembled WGS sequence"/>
</dbReference>
<evidence type="ECO:0000313" key="4">
    <source>
        <dbReference type="Proteomes" id="UP000293623"/>
    </source>
</evidence>
<dbReference type="AlphaFoldDB" id="A0A4V1QW13"/>
<dbReference type="EMBL" id="SDPV01000002">
    <property type="protein sequence ID" value="RXZ64556.1"/>
    <property type="molecule type" value="Genomic_DNA"/>
</dbReference>
<keyword evidence="2" id="KW-0732">Signal</keyword>
<evidence type="ECO:0000313" key="3">
    <source>
        <dbReference type="EMBL" id="RXZ64556.1"/>
    </source>
</evidence>
<feature type="chain" id="PRO_5020465471" description="DUF3558 domain-containing protein" evidence="2">
    <location>
        <begin position="23"/>
        <end position="214"/>
    </location>
</feature>
<gene>
    <name evidence="3" type="ORF">ETX26_11765</name>
</gene>
<evidence type="ECO:0000256" key="1">
    <source>
        <dbReference type="SAM" id="MobiDB-lite"/>
    </source>
</evidence>